<accession>A0A6J8FIJ3</accession>
<evidence type="ECO:0000256" key="2">
    <source>
        <dbReference type="SAM" id="SignalP"/>
    </source>
</evidence>
<feature type="region of interest" description="Disordered" evidence="1">
    <location>
        <begin position="282"/>
        <end position="328"/>
    </location>
</feature>
<feature type="signal peptide" evidence="2">
    <location>
        <begin position="1"/>
        <end position="23"/>
    </location>
</feature>
<feature type="region of interest" description="Disordered" evidence="1">
    <location>
        <begin position="358"/>
        <end position="389"/>
    </location>
</feature>
<dbReference type="VEuPathDB" id="TriTrypDB:LdBPK_280950.1"/>
<evidence type="ECO:0000313" key="3">
    <source>
        <dbReference type="EMBL" id="CAC5431475.1"/>
    </source>
</evidence>
<dbReference type="AlphaFoldDB" id="A0A6J8FIJ3"/>
<evidence type="ECO:0000256" key="1">
    <source>
        <dbReference type="SAM" id="MobiDB-lite"/>
    </source>
</evidence>
<evidence type="ECO:0000313" key="4">
    <source>
        <dbReference type="Proteomes" id="UP000601710"/>
    </source>
</evidence>
<keyword evidence="2" id="KW-0732">Signal</keyword>
<feature type="compositionally biased region" description="Low complexity" evidence="1">
    <location>
        <begin position="216"/>
        <end position="234"/>
    </location>
</feature>
<feature type="compositionally biased region" description="Low complexity" evidence="1">
    <location>
        <begin position="298"/>
        <end position="309"/>
    </location>
</feature>
<feature type="compositionally biased region" description="Basic and acidic residues" evidence="1">
    <location>
        <begin position="315"/>
        <end position="325"/>
    </location>
</feature>
<gene>
    <name evidence="3" type="ORF">LDHU3_28.1130</name>
</gene>
<dbReference type="Proteomes" id="UP000601710">
    <property type="component" value="Chromosome 28"/>
</dbReference>
<feature type="chain" id="PRO_5026679763" evidence="2">
    <location>
        <begin position="24"/>
        <end position="504"/>
    </location>
</feature>
<name>A0A6J8FIJ3_LEIDO</name>
<dbReference type="VEuPathDB" id="TriTrypDB:LDHU3_28.1130"/>
<dbReference type="EMBL" id="LR812648">
    <property type="protein sequence ID" value="CAC5431475.1"/>
    <property type="molecule type" value="Genomic_DNA"/>
</dbReference>
<reference evidence="3" key="1">
    <citation type="submission" date="2020-06" db="EMBL/GenBank/DDBJ databases">
        <authorList>
            <person name="Camacho E."/>
            <person name="Gonzalez-de la Fuente S."/>
            <person name="Rastrojo A."/>
            <person name="Peiro-Pastor R."/>
            <person name="Solana JC."/>
            <person name="Tabera L."/>
            <person name="Gamarro F."/>
            <person name="Carrasco-Ramiro F."/>
            <person name="Requena JM."/>
            <person name="Aguado B."/>
        </authorList>
    </citation>
    <scope>NUCLEOTIDE SEQUENCE</scope>
</reference>
<proteinExistence type="predicted"/>
<organism evidence="3 4">
    <name type="scientific">Leishmania donovani</name>
    <dbReference type="NCBI Taxonomy" id="5661"/>
    <lineage>
        <taxon>Eukaryota</taxon>
        <taxon>Discoba</taxon>
        <taxon>Euglenozoa</taxon>
        <taxon>Kinetoplastea</taxon>
        <taxon>Metakinetoplastina</taxon>
        <taxon>Trypanosomatida</taxon>
        <taxon>Trypanosomatidae</taxon>
        <taxon>Leishmaniinae</taxon>
        <taxon>Leishmania</taxon>
    </lineage>
</organism>
<dbReference type="VEuPathDB" id="TriTrypDB:LdCL_280014100"/>
<sequence length="504" mass="53003">MNANSPHTFLCRPFLLLTSVMHAIEVELSPGSAVKCVSACVEHRAGDAEQDTDRLFRDQYYYNYASRPVSFPKSLGASTASPMAPASTAMGGLQEADTSSLSSRLLLEMEVDTILRGDHSSERCSSPPRSCHDSIRCDSAVQQTALRAGIVEPRWAKSNSSRVHSATEAIRESTIPWRDSPENACHAGPGSTLSLRPPPPLSYVTSRSGTRTGTHASARVASLSAAVSAPPASSTKPWDARVGPPRVSTAPQPCLPRGRSAAMHESIARFLTVEEATASGASGAAFSPCTSSPPVREASAATVASSASSPLPRTPAREEENSEKHRTARLTHKTAATADLRPRNALFAPLPVNQTRAAASRSHVSKRSFSASSAARGAAGVGGGQRDGRTTLVAKRSVIPKTEGVRLSSPLAEPARTIVTSRLSYTDPKTLASLDTAATMSSEGPLDVVEALIFNETVVTVTCATCQLSIDVFALRLAGTELPQVCHCPLCGSPCTWTACFGTV</sequence>
<feature type="compositionally biased region" description="Polar residues" evidence="1">
    <location>
        <begin position="203"/>
        <end position="215"/>
    </location>
</feature>
<feature type="compositionally biased region" description="Low complexity" evidence="1">
    <location>
        <begin position="359"/>
        <end position="378"/>
    </location>
</feature>
<feature type="region of interest" description="Disordered" evidence="1">
    <location>
        <begin position="172"/>
        <end position="257"/>
    </location>
</feature>
<protein>
    <submittedName>
        <fullName evidence="3">Hypothetical_protein_conserved</fullName>
    </submittedName>
</protein>